<dbReference type="Pfam" id="PF04306">
    <property type="entry name" value="DUF456"/>
    <property type="match status" value="1"/>
</dbReference>
<protein>
    <submittedName>
        <fullName evidence="2">DUF456 family protein</fullName>
    </submittedName>
</protein>
<feature type="transmembrane region" description="Helical" evidence="1">
    <location>
        <begin position="139"/>
        <end position="165"/>
    </location>
</feature>
<keyword evidence="3" id="KW-1185">Reference proteome</keyword>
<dbReference type="AlphaFoldDB" id="A0A7G9QUL6"/>
<keyword evidence="1" id="KW-1133">Transmembrane helix</keyword>
<dbReference type="RefSeq" id="WP_187570789.1">
    <property type="nucleotide sequence ID" value="NZ_CP060711.1"/>
</dbReference>
<keyword evidence="1" id="KW-0472">Membrane</keyword>
<sequence>MDPTALYYLIAALLVLVGLAGTVLPALPGLPLMFAGMLLAAWAGDFRHVGAPTLAVLAVLTLISVAVDFWATAHGAKRVGASRMAMLGAAIGTLFGIFLGLPGLLLGPFAGAVAGELLHRRNLQADTLGHAAKVGAGTWLGILLGTALKLALAFAMLGLFALAWWL</sequence>
<reference evidence="2 3" key="1">
    <citation type="submission" date="2020-08" db="EMBL/GenBank/DDBJ databases">
        <title>Genome sequence of Thermomonas brevis KACC 16975T.</title>
        <authorList>
            <person name="Hyun D.-W."/>
            <person name="Bae J.-W."/>
        </authorList>
    </citation>
    <scope>NUCLEOTIDE SEQUENCE [LARGE SCALE GENOMIC DNA]</scope>
    <source>
        <strain evidence="2 3">KACC 16975</strain>
    </source>
</reference>
<dbReference type="Proteomes" id="UP000515977">
    <property type="component" value="Chromosome"/>
</dbReference>
<name>A0A7G9QUL6_9GAMM</name>
<feature type="transmembrane region" description="Helical" evidence="1">
    <location>
        <begin position="85"/>
        <end position="118"/>
    </location>
</feature>
<proteinExistence type="predicted"/>
<dbReference type="InterPro" id="IPR007403">
    <property type="entry name" value="DUF456"/>
</dbReference>
<keyword evidence="1" id="KW-0812">Transmembrane</keyword>
<evidence type="ECO:0000256" key="1">
    <source>
        <dbReference type="SAM" id="Phobius"/>
    </source>
</evidence>
<dbReference type="KEGG" id="tbv:H9L17_02410"/>
<feature type="transmembrane region" description="Helical" evidence="1">
    <location>
        <begin position="51"/>
        <end position="73"/>
    </location>
</feature>
<organism evidence="2 3">
    <name type="scientific">Thermomonas brevis</name>
    <dbReference type="NCBI Taxonomy" id="215691"/>
    <lineage>
        <taxon>Bacteria</taxon>
        <taxon>Pseudomonadati</taxon>
        <taxon>Pseudomonadota</taxon>
        <taxon>Gammaproteobacteria</taxon>
        <taxon>Lysobacterales</taxon>
        <taxon>Lysobacteraceae</taxon>
        <taxon>Thermomonas</taxon>
    </lineage>
</organism>
<gene>
    <name evidence="2" type="ORF">H9L17_02410</name>
</gene>
<dbReference type="PANTHER" id="PTHR39165:SF1">
    <property type="entry name" value="DUF456 DOMAIN-CONTAINING PROTEIN"/>
    <property type="match status" value="1"/>
</dbReference>
<evidence type="ECO:0000313" key="2">
    <source>
        <dbReference type="EMBL" id="QNN47041.1"/>
    </source>
</evidence>
<feature type="transmembrane region" description="Helical" evidence="1">
    <location>
        <begin position="6"/>
        <end position="39"/>
    </location>
</feature>
<accession>A0A7G9QUL6</accession>
<dbReference type="PANTHER" id="PTHR39165">
    <property type="entry name" value="IG HYPOTHETICAL 17883"/>
    <property type="match status" value="1"/>
</dbReference>
<dbReference type="EMBL" id="CP060711">
    <property type="protein sequence ID" value="QNN47041.1"/>
    <property type="molecule type" value="Genomic_DNA"/>
</dbReference>
<evidence type="ECO:0000313" key="3">
    <source>
        <dbReference type="Proteomes" id="UP000515977"/>
    </source>
</evidence>